<proteinExistence type="predicted"/>
<keyword evidence="1 3" id="KW-0378">Hydrolase</keyword>
<dbReference type="PRINTS" id="PR00111">
    <property type="entry name" value="ABHYDROLASE"/>
</dbReference>
<dbReference type="AlphaFoldDB" id="S5TGI6"/>
<dbReference type="HOGENOM" id="CLU_020336_7_3_11"/>
<dbReference type="Proteomes" id="UP000015388">
    <property type="component" value="Chromosome"/>
</dbReference>
<dbReference type="PATRIC" id="fig|1224163.3.peg.313"/>
<keyword evidence="4" id="KW-1185">Reference proteome</keyword>
<evidence type="ECO:0000313" key="3">
    <source>
        <dbReference type="EMBL" id="AGS33793.1"/>
    </source>
</evidence>
<dbReference type="SUPFAM" id="SSF53474">
    <property type="entry name" value="alpha/beta-Hydrolases"/>
    <property type="match status" value="1"/>
</dbReference>
<evidence type="ECO:0000313" key="4">
    <source>
        <dbReference type="Proteomes" id="UP000015388"/>
    </source>
</evidence>
<dbReference type="InterPro" id="IPR000639">
    <property type="entry name" value="Epox_hydrolase-like"/>
</dbReference>
<dbReference type="eggNOG" id="COG0596">
    <property type="taxonomic scope" value="Bacteria"/>
</dbReference>
<reference evidence="3 4" key="1">
    <citation type="submission" date="2012-11" db="EMBL/GenBank/DDBJ databases">
        <title>The complete genome sequence of Corynebacterium maris Coryn-1 (=DSM 45190).</title>
        <authorList>
            <person name="Schaffert L."/>
            <person name="Albersmeier A."/>
            <person name="Kalinowski J."/>
            <person name="Ruckert C."/>
        </authorList>
    </citation>
    <scope>NUCLEOTIDE SEQUENCE [LARGE SCALE GENOMIC DNA]</scope>
    <source>
        <strain evidence="4">Coryn-1</strain>
    </source>
</reference>
<dbReference type="GO" id="GO:0016787">
    <property type="term" value="F:hydrolase activity"/>
    <property type="evidence" value="ECO:0007669"/>
    <property type="project" value="UniProtKB-KW"/>
</dbReference>
<dbReference type="Pfam" id="PF00561">
    <property type="entry name" value="Abhydrolase_1"/>
    <property type="match status" value="1"/>
</dbReference>
<dbReference type="PANTHER" id="PTHR43329">
    <property type="entry name" value="EPOXIDE HYDROLASE"/>
    <property type="match status" value="1"/>
</dbReference>
<evidence type="ECO:0000256" key="1">
    <source>
        <dbReference type="ARBA" id="ARBA00022801"/>
    </source>
</evidence>
<dbReference type="PRINTS" id="PR00412">
    <property type="entry name" value="EPOXHYDRLASE"/>
</dbReference>
<sequence length="309" mass="33435">MADPTPPQPLPPSVVELDGPFTHEFVHTRGLRLHAAVAGDPADPLIVLLHGAFGGWFDYRHVIAPLAQAGYHVAAVDLRGYGMSDKPPAPQSSNLRMLASDVAGVIPALGHDDAVVVGADTGGTVAWSLATTHPERVAALVSVSSAHPVDLRRAAAARPWNFVWILARAAFFRLPSRLWASSRRLRDRGHEFHLRLNTTAQFQQSPRFSEELELRRRAAAISNAAASAVHNARVLLAAAPLAWISAKVPSATLLVHPDQGLWTHVVRRARVRVTGRVAQARVPGTKTEPHVENPQGFVDTLLEFLRAGE</sequence>
<dbReference type="EMBL" id="CP003924">
    <property type="protein sequence ID" value="AGS33793.1"/>
    <property type="molecule type" value="Genomic_DNA"/>
</dbReference>
<organism evidence="3 4">
    <name type="scientific">Corynebacterium maris DSM 45190</name>
    <dbReference type="NCBI Taxonomy" id="1224163"/>
    <lineage>
        <taxon>Bacteria</taxon>
        <taxon>Bacillati</taxon>
        <taxon>Actinomycetota</taxon>
        <taxon>Actinomycetes</taxon>
        <taxon>Mycobacteriales</taxon>
        <taxon>Corynebacteriaceae</taxon>
        <taxon>Corynebacterium</taxon>
    </lineage>
</organism>
<gene>
    <name evidence="3" type="ORF">B841_01550</name>
</gene>
<dbReference type="InterPro" id="IPR029058">
    <property type="entry name" value="AB_hydrolase_fold"/>
</dbReference>
<name>S5TGI6_9CORY</name>
<dbReference type="InterPro" id="IPR000073">
    <property type="entry name" value="AB_hydrolase_1"/>
</dbReference>
<accession>S5TGI6</accession>
<dbReference type="OrthoDB" id="2987348at2"/>
<protein>
    <submittedName>
        <fullName evidence="3">Hydrolase</fullName>
    </submittedName>
</protein>
<dbReference type="RefSeq" id="WP_020933728.1">
    <property type="nucleotide sequence ID" value="NC_021915.1"/>
</dbReference>
<dbReference type="KEGG" id="cmd:B841_01550"/>
<dbReference type="Gene3D" id="3.40.50.1820">
    <property type="entry name" value="alpha/beta hydrolase"/>
    <property type="match status" value="1"/>
</dbReference>
<dbReference type="STRING" id="1224163.B841_01550"/>
<evidence type="ECO:0000259" key="2">
    <source>
        <dbReference type="Pfam" id="PF00561"/>
    </source>
</evidence>
<feature type="domain" description="AB hydrolase-1" evidence="2">
    <location>
        <begin position="44"/>
        <end position="196"/>
    </location>
</feature>